<protein>
    <submittedName>
        <fullName evidence="1">Uncharacterized protein</fullName>
    </submittedName>
</protein>
<accession>A0A6J5PAM1</accession>
<name>A0A6J5PAM1_9CAUD</name>
<gene>
    <name evidence="2" type="ORF">UFOVP1276_59</name>
    <name evidence="3" type="ORF">UFOVP1403_7</name>
    <name evidence="4" type="ORF">UFOVP1507_78</name>
    <name evidence="1" type="ORF">UFOVP875_1</name>
</gene>
<evidence type="ECO:0000313" key="1">
    <source>
        <dbReference type="EMBL" id="CAB4168182.1"/>
    </source>
</evidence>
<evidence type="ECO:0000313" key="3">
    <source>
        <dbReference type="EMBL" id="CAB4204987.1"/>
    </source>
</evidence>
<dbReference type="EMBL" id="LR796819">
    <property type="protein sequence ID" value="CAB4168182.1"/>
    <property type="molecule type" value="Genomic_DNA"/>
</dbReference>
<dbReference type="EMBL" id="LR797223">
    <property type="protein sequence ID" value="CAB4195131.1"/>
    <property type="molecule type" value="Genomic_DNA"/>
</dbReference>
<evidence type="ECO:0000313" key="4">
    <source>
        <dbReference type="EMBL" id="CAB5238142.1"/>
    </source>
</evidence>
<sequence>MIDPFTAFAMAQAAVAGIKKQSLLVRISTAYIKNSAVFIKQRTQFT</sequence>
<proteinExistence type="predicted"/>
<reference evidence="1" key="1">
    <citation type="submission" date="2020-04" db="EMBL/GenBank/DDBJ databases">
        <authorList>
            <person name="Chiriac C."/>
            <person name="Salcher M."/>
            <person name="Ghai R."/>
            <person name="Kavagutti S V."/>
        </authorList>
    </citation>
    <scope>NUCLEOTIDE SEQUENCE</scope>
</reference>
<evidence type="ECO:0000313" key="2">
    <source>
        <dbReference type="EMBL" id="CAB4195131.1"/>
    </source>
</evidence>
<dbReference type="EMBL" id="LR798457">
    <property type="protein sequence ID" value="CAB5238142.1"/>
    <property type="molecule type" value="Genomic_DNA"/>
</dbReference>
<dbReference type="EMBL" id="LR797358">
    <property type="protein sequence ID" value="CAB4204987.1"/>
    <property type="molecule type" value="Genomic_DNA"/>
</dbReference>
<organism evidence="1">
    <name type="scientific">uncultured Caudovirales phage</name>
    <dbReference type="NCBI Taxonomy" id="2100421"/>
    <lineage>
        <taxon>Viruses</taxon>
        <taxon>Duplodnaviria</taxon>
        <taxon>Heunggongvirae</taxon>
        <taxon>Uroviricota</taxon>
        <taxon>Caudoviricetes</taxon>
        <taxon>Peduoviridae</taxon>
        <taxon>Maltschvirus</taxon>
        <taxon>Maltschvirus maltsch</taxon>
    </lineage>
</organism>